<dbReference type="PROSITE" id="PS50113">
    <property type="entry name" value="PAC"/>
    <property type="match status" value="4"/>
</dbReference>
<dbReference type="InterPro" id="IPR029016">
    <property type="entry name" value="GAF-like_dom_sf"/>
</dbReference>
<evidence type="ECO:0000256" key="5">
    <source>
        <dbReference type="ARBA" id="ARBA00022777"/>
    </source>
</evidence>
<dbReference type="CDD" id="cd16922">
    <property type="entry name" value="HATPase_EvgS-ArcB-TorS-like"/>
    <property type="match status" value="1"/>
</dbReference>
<evidence type="ECO:0000313" key="14">
    <source>
        <dbReference type="Proteomes" id="UP001576784"/>
    </source>
</evidence>
<dbReference type="PRINTS" id="PR00344">
    <property type="entry name" value="BCTRLSENSOR"/>
</dbReference>
<evidence type="ECO:0000256" key="6">
    <source>
        <dbReference type="ARBA" id="ARBA00023012"/>
    </source>
</evidence>
<keyword evidence="5" id="KW-0418">Kinase</keyword>
<feature type="domain" description="PAS" evidence="11">
    <location>
        <begin position="894"/>
        <end position="966"/>
    </location>
</feature>
<sequence length="1827" mass="205181">MTQAMPQPIANIAFLPANETARLEALQRYKILDTPPEKAFDRITSLAARIFDVPTVLVALVDESRAWFKSCYGFEQREIAREASLCNFALVYNDVFVIPDARLDDRFACNPFVQGDPGLRFYAGAPLLTQDGFNLGTLCLVDTKPRHTFTDEEKATLADLAAMVIEGLELRLAAGKIAQIDAAILEVTQGVSGVTGKAFFFALAQNISKTLGVNYACISLLINENPEMVKTIAFCTQGEIVENVEYELEGTPCLEVIRQQKIGCYPRNLQTLFPNDLFLVSLGIESYASIPFFDSRGKLLGLLTVMDNQPLENVPLVESLLTLFAMRIAVELERQQAEDLQQEATRGLQLYADVVRNAQVGIVVWQLEDASDPGSFRLVIANPAASEATGFDFEPVIGKTMAESFPKLLQTPLAQQYLEVVNSGRSLDIGEITYSGDGISQGFYSLKAFPLPDNCLGLAFENITTRKQTEIQLQESQHYNQQITEALPGILFVYDIIQQQNVYTNCQITDLLGYTSEQIQAMGTNVISTLIHPDDLQPVLTYFETFHTASDDEVSGIEYRAHHFNGEWRWLYAQSVVFKRTTDGLPQQILGVSIDITDRKQSEAILAEQEQRYRYIFEAVNVAIWEEDFSEAKAALDQLKGSGIQNFRQYFAEHPQFVEQMVASVRIYNVNQTALQMFGAREKTELLSSLKQIFVPETHAAFIGELLAIAEGETFFAAETVVRTLQGDRLNVWFSITFPPASETYDRVLVSLLDITQRKQAEAALQASEERYRYLAEATPQIVWTTDANGMATYFNPNWYEYTGMSEAESLGLGSTKALHPDDRDRVLQQWLIAIERGQSYEMEIRLRRRDGVYHWFLCRGLPVRNASDRIVSWVGTNTDIDNQKHIEEALRQSQERLSLALRSAQAGMWQWFKVDNATIWSDENFRLLGYQPGECPSTYESWLQAVHPDDREMVQQAVQQTLEENSSLYFEYRACLPDGSVRWLADIGQITYDEQGNQDGMIGIQIDISKRKQSELERERSEAVLNAFLTASPIALTLFDQDLRFIYANEALAQINGLPLWQHLGRTLWDVLPDMASQFAPMLQQIIKTQEPVLNLEFSGNVQPGVYRHTIANHFPVCLPSGEVLGVGVTVTDISPLKRVEAELRQSEERLSLALQAANQGLYDLNMQTGDMVVSPQYARMLGYEPEEFQETNAKWRNRLHPDDVEMVYRIYQEYIAGMHNEFRVEFRQGTKTGRWIWILSVGKIVAWDKEDNPIRMLGTHTDISDRKQAEQVLQQHTERLNLLYETTSDLLSAERPLDLMNRLFNRLSKLMDLHYYYQFKLVDKSEKSYLVLMNYSGISEEQAKLFETIEIGQAVCGLVAQQRRQIVLNQAEIKSHLNAQAICLMGITAYSGQPLMVHGRLLGTLSFASLTRTQFTPEEVNLLQAISEQVAIALDRAELVASLQQQTEDLAQANRVKDEFLAVLSHELRSPLNPILGWTKLLQTGKFDAQKTKQALEVIERNAKQQTQLIDDLLDISKILRGKLILRESPVNLALTIEAALETVRLAAEAKNIQIETEFDSVLPPVLGDGGRLQQIVLNLLSNAIKFTPNGGQVEVYLKKVNSEAQIQVKDNGKGITPDFLPYVFESFRQEDGKITRKFGGLGLGLAIVRQLTELHGGTVSVQSMGEGTGATFTVCLPLMKTFSLGVNDTPSVDDSFGEANPLQGIKILVVDDEADMQDLMVMILEQAGAIAKTATSAAEALTVFTQFQPMLLISDIGMPNMDGYMLMQQVRALPPEQGGQTPAIALTAYAGEYDRRRAIEVGFQKHLPKPIEPETLVNAISELI</sequence>
<dbReference type="NCBIfam" id="TIGR00229">
    <property type="entry name" value="sensory_box"/>
    <property type="match status" value="5"/>
</dbReference>
<dbReference type="InterPro" id="IPR013655">
    <property type="entry name" value="PAS_fold_3"/>
</dbReference>
<feature type="domain" description="PAS" evidence="11">
    <location>
        <begin position="768"/>
        <end position="838"/>
    </location>
</feature>
<dbReference type="Pfam" id="PF00512">
    <property type="entry name" value="HisKA"/>
    <property type="match status" value="1"/>
</dbReference>
<dbReference type="SMART" id="SM00086">
    <property type="entry name" value="PAC"/>
    <property type="match status" value="5"/>
</dbReference>
<dbReference type="CDD" id="cd17580">
    <property type="entry name" value="REC_2_DhkD-like"/>
    <property type="match status" value="1"/>
</dbReference>
<dbReference type="Gene3D" id="3.30.450.20">
    <property type="entry name" value="PAS domain"/>
    <property type="match status" value="7"/>
</dbReference>
<gene>
    <name evidence="13" type="ORF">ACE1CI_08005</name>
</gene>
<feature type="domain" description="PAC" evidence="12">
    <location>
        <begin position="841"/>
        <end position="893"/>
    </location>
</feature>
<dbReference type="Pfam" id="PF01590">
    <property type="entry name" value="GAF"/>
    <property type="match status" value="3"/>
</dbReference>
<dbReference type="EC" id="2.7.13.3" evidence="2"/>
<dbReference type="SUPFAM" id="SSF47384">
    <property type="entry name" value="Homodimeric domain of signal transducing histidine kinase"/>
    <property type="match status" value="1"/>
</dbReference>
<organism evidence="13 14">
    <name type="scientific">Floridaenema flaviceps BLCC-F50</name>
    <dbReference type="NCBI Taxonomy" id="3153642"/>
    <lineage>
        <taxon>Bacteria</taxon>
        <taxon>Bacillati</taxon>
        <taxon>Cyanobacteriota</taxon>
        <taxon>Cyanophyceae</taxon>
        <taxon>Oscillatoriophycideae</taxon>
        <taxon>Aerosakkonematales</taxon>
        <taxon>Aerosakkonemataceae</taxon>
        <taxon>Floridanema</taxon>
        <taxon>Floridanema flaviceps</taxon>
    </lineage>
</organism>
<dbReference type="InterPro" id="IPR001610">
    <property type="entry name" value="PAC"/>
</dbReference>
<evidence type="ECO:0000256" key="2">
    <source>
        <dbReference type="ARBA" id="ARBA00012438"/>
    </source>
</evidence>
<dbReference type="SMART" id="SM00388">
    <property type="entry name" value="HisKA"/>
    <property type="match status" value="1"/>
</dbReference>
<protein>
    <recommendedName>
        <fullName evidence="2">histidine kinase</fullName>
        <ecNumber evidence="2">2.7.13.3</ecNumber>
    </recommendedName>
</protein>
<dbReference type="PANTHER" id="PTHR43304">
    <property type="entry name" value="PHYTOCHROME-LIKE PROTEIN CPH1"/>
    <property type="match status" value="1"/>
</dbReference>
<feature type="domain" description="Response regulatory" evidence="10">
    <location>
        <begin position="1709"/>
        <end position="1827"/>
    </location>
</feature>
<dbReference type="SMART" id="SM00448">
    <property type="entry name" value="REC"/>
    <property type="match status" value="1"/>
</dbReference>
<evidence type="ECO:0000256" key="3">
    <source>
        <dbReference type="ARBA" id="ARBA00022553"/>
    </source>
</evidence>
<reference evidence="13 14" key="1">
    <citation type="submission" date="2024-09" db="EMBL/GenBank/DDBJ databases">
        <title>Floridaenema gen nov. (Aerosakkonemataceae, Aerosakkonematales ord. nov., Cyanobacteria) from benthic tropical and subtropical fresh waters, with the description of four new species.</title>
        <authorList>
            <person name="Moretto J.A."/>
            <person name="Berthold D.E."/>
            <person name="Lefler F.W."/>
            <person name="Huang I.-S."/>
            <person name="Laughinghouse H. IV."/>
        </authorList>
    </citation>
    <scope>NUCLEOTIDE SEQUENCE [LARGE SCALE GENOMIC DNA]</scope>
    <source>
        <strain evidence="13 14">BLCC-F50</strain>
    </source>
</reference>
<dbReference type="Gene3D" id="3.30.450.40">
    <property type="match status" value="3"/>
</dbReference>
<dbReference type="Pfam" id="PF13426">
    <property type="entry name" value="PAS_9"/>
    <property type="match status" value="1"/>
</dbReference>
<dbReference type="Pfam" id="PF08448">
    <property type="entry name" value="PAS_4"/>
    <property type="match status" value="2"/>
</dbReference>
<dbReference type="PANTHER" id="PTHR43304:SF1">
    <property type="entry name" value="PAC DOMAIN-CONTAINING PROTEIN"/>
    <property type="match status" value="1"/>
</dbReference>
<dbReference type="Pfam" id="PF02518">
    <property type="entry name" value="HATPase_c"/>
    <property type="match status" value="1"/>
</dbReference>
<proteinExistence type="predicted"/>
<keyword evidence="14" id="KW-1185">Reference proteome</keyword>
<accession>A0ABV4XN61</accession>
<dbReference type="SUPFAM" id="SSF55874">
    <property type="entry name" value="ATPase domain of HSP90 chaperone/DNA topoisomerase II/histidine kinase"/>
    <property type="match status" value="1"/>
</dbReference>
<keyword evidence="6" id="KW-0902">Two-component regulatory system</keyword>
<dbReference type="InterPro" id="IPR036890">
    <property type="entry name" value="HATPase_C_sf"/>
</dbReference>
<name>A0ABV4XN61_9CYAN</name>
<dbReference type="InterPro" id="IPR003661">
    <property type="entry name" value="HisK_dim/P_dom"/>
</dbReference>
<dbReference type="InterPro" id="IPR035965">
    <property type="entry name" value="PAS-like_dom_sf"/>
</dbReference>
<evidence type="ECO:0000259" key="11">
    <source>
        <dbReference type="PROSITE" id="PS50112"/>
    </source>
</evidence>
<keyword evidence="3 7" id="KW-0597">Phosphoprotein</keyword>
<keyword evidence="4" id="KW-0808">Transferase</keyword>
<dbReference type="Gene3D" id="1.10.287.130">
    <property type="match status" value="1"/>
</dbReference>
<dbReference type="SUPFAM" id="SSF52172">
    <property type="entry name" value="CheY-like"/>
    <property type="match status" value="1"/>
</dbReference>
<feature type="domain" description="PAS" evidence="11">
    <location>
        <begin position="476"/>
        <end position="553"/>
    </location>
</feature>
<feature type="modified residue" description="4-aspartylphosphate" evidence="7">
    <location>
        <position position="1758"/>
    </location>
</feature>
<dbReference type="SMART" id="SM00091">
    <property type="entry name" value="PAS"/>
    <property type="match status" value="7"/>
</dbReference>
<evidence type="ECO:0000256" key="8">
    <source>
        <dbReference type="SAM" id="Coils"/>
    </source>
</evidence>
<comment type="catalytic activity">
    <reaction evidence="1">
        <text>ATP + protein L-histidine = ADP + protein N-phospho-L-histidine.</text>
        <dbReference type="EC" id="2.7.13.3"/>
    </reaction>
</comment>
<dbReference type="Gene3D" id="3.30.565.10">
    <property type="entry name" value="Histidine kinase-like ATPase, C-terminal domain"/>
    <property type="match status" value="1"/>
</dbReference>
<dbReference type="InterPro" id="IPR003018">
    <property type="entry name" value="GAF"/>
</dbReference>
<feature type="domain" description="PAC" evidence="12">
    <location>
        <begin position="555"/>
        <end position="608"/>
    </location>
</feature>
<feature type="coiled-coil region" evidence="8">
    <location>
        <begin position="1491"/>
        <end position="1518"/>
    </location>
</feature>
<dbReference type="InterPro" id="IPR003594">
    <property type="entry name" value="HATPase_dom"/>
</dbReference>
<dbReference type="InterPro" id="IPR052162">
    <property type="entry name" value="Sensor_kinase/Photoreceptor"/>
</dbReference>
<dbReference type="Pfam" id="PF00072">
    <property type="entry name" value="Response_reg"/>
    <property type="match status" value="1"/>
</dbReference>
<evidence type="ECO:0000256" key="7">
    <source>
        <dbReference type="PROSITE-ProRule" id="PRU00169"/>
    </source>
</evidence>
<feature type="domain" description="PAC" evidence="12">
    <location>
        <begin position="969"/>
        <end position="1021"/>
    </location>
</feature>
<dbReference type="RefSeq" id="WP_413262539.1">
    <property type="nucleotide sequence ID" value="NZ_JBHFNR010000054.1"/>
</dbReference>
<dbReference type="Proteomes" id="UP001576784">
    <property type="component" value="Unassembled WGS sequence"/>
</dbReference>
<dbReference type="SMART" id="SM00065">
    <property type="entry name" value="GAF"/>
    <property type="match status" value="3"/>
</dbReference>
<dbReference type="Gene3D" id="2.10.70.100">
    <property type="match status" value="1"/>
</dbReference>
<dbReference type="PROSITE" id="PS50112">
    <property type="entry name" value="PAS"/>
    <property type="match status" value="5"/>
</dbReference>
<dbReference type="InterPro" id="IPR000700">
    <property type="entry name" value="PAS-assoc_C"/>
</dbReference>
<dbReference type="InterPro" id="IPR011006">
    <property type="entry name" value="CheY-like_superfamily"/>
</dbReference>
<dbReference type="InterPro" id="IPR013656">
    <property type="entry name" value="PAS_4"/>
</dbReference>
<feature type="domain" description="Histidine kinase" evidence="9">
    <location>
        <begin position="1465"/>
        <end position="1683"/>
    </location>
</feature>
<evidence type="ECO:0000259" key="9">
    <source>
        <dbReference type="PROSITE" id="PS50109"/>
    </source>
</evidence>
<dbReference type="Gene3D" id="3.40.50.2300">
    <property type="match status" value="1"/>
</dbReference>
<dbReference type="Pfam" id="PF08447">
    <property type="entry name" value="PAS_3"/>
    <property type="match status" value="4"/>
</dbReference>
<dbReference type="CDD" id="cd00082">
    <property type="entry name" value="HisKA"/>
    <property type="match status" value="1"/>
</dbReference>
<feature type="domain" description="PAS" evidence="11">
    <location>
        <begin position="1148"/>
        <end position="1220"/>
    </location>
</feature>
<dbReference type="InterPro" id="IPR001789">
    <property type="entry name" value="Sig_transdc_resp-reg_receiver"/>
</dbReference>
<comment type="caution">
    <text evidence="13">The sequence shown here is derived from an EMBL/GenBank/DDBJ whole genome shotgun (WGS) entry which is preliminary data.</text>
</comment>
<feature type="domain" description="PAS" evidence="11">
    <location>
        <begin position="1022"/>
        <end position="1091"/>
    </location>
</feature>
<evidence type="ECO:0000313" key="13">
    <source>
        <dbReference type="EMBL" id="MFB2892872.1"/>
    </source>
</evidence>
<dbReference type="InterPro" id="IPR000014">
    <property type="entry name" value="PAS"/>
</dbReference>
<dbReference type="PROSITE" id="PS50110">
    <property type="entry name" value="RESPONSE_REGULATORY"/>
    <property type="match status" value="1"/>
</dbReference>
<dbReference type="SMART" id="SM00387">
    <property type="entry name" value="HATPase_c"/>
    <property type="match status" value="1"/>
</dbReference>
<dbReference type="EMBL" id="JBHFNR010000054">
    <property type="protein sequence ID" value="MFB2892872.1"/>
    <property type="molecule type" value="Genomic_DNA"/>
</dbReference>
<evidence type="ECO:0000256" key="1">
    <source>
        <dbReference type="ARBA" id="ARBA00000085"/>
    </source>
</evidence>
<dbReference type="InterPro" id="IPR004358">
    <property type="entry name" value="Sig_transdc_His_kin-like_C"/>
</dbReference>
<dbReference type="InterPro" id="IPR036097">
    <property type="entry name" value="HisK_dim/P_sf"/>
</dbReference>
<evidence type="ECO:0000259" key="10">
    <source>
        <dbReference type="PROSITE" id="PS50110"/>
    </source>
</evidence>
<evidence type="ECO:0000259" key="12">
    <source>
        <dbReference type="PROSITE" id="PS50113"/>
    </source>
</evidence>
<evidence type="ECO:0000256" key="4">
    <source>
        <dbReference type="ARBA" id="ARBA00022679"/>
    </source>
</evidence>
<dbReference type="SUPFAM" id="SSF55781">
    <property type="entry name" value="GAF domain-like"/>
    <property type="match status" value="3"/>
</dbReference>
<dbReference type="InterPro" id="IPR005467">
    <property type="entry name" value="His_kinase_dom"/>
</dbReference>
<dbReference type="PROSITE" id="PS50109">
    <property type="entry name" value="HIS_KIN"/>
    <property type="match status" value="1"/>
</dbReference>
<keyword evidence="8" id="KW-0175">Coiled coil</keyword>
<dbReference type="CDD" id="cd00130">
    <property type="entry name" value="PAS"/>
    <property type="match status" value="5"/>
</dbReference>
<dbReference type="SUPFAM" id="SSF55785">
    <property type="entry name" value="PYP-like sensor domain (PAS domain)"/>
    <property type="match status" value="7"/>
</dbReference>
<feature type="domain" description="PAC" evidence="12">
    <location>
        <begin position="1224"/>
        <end position="1277"/>
    </location>
</feature>